<sequence length="350" mass="39860">MVSVNDTQSESPDLRQTAVARIQDAIRQADATVRAQHPWLSYQDTIGVLILLVSLGGMLALIPAYTNGWLPGWIVPPLAAILASITHELEHDLIHQLYGRKRLWLQNLMMALVWLARPSTINPWIRRRLHFAHHKLSGTAADVEERAITNGERWGVRRFLMTADAGVSVLTRALSPVASGRRMRLFGRALAAYFPLGWLHWSIWWLFVADLVVRSVSISFGLTLPWPAAVNSWLQDQQWLLVCWIGPNVLRSFCLHLVSSNMHYYGDIAEGDLMRQCQVLTKWYWWPAQLFCFNFGGTHAMHHFVVSQPFYLRQWVARDVLPVMRDAGVRFDDLGSMARANRFGEATTPA</sequence>
<dbReference type="RefSeq" id="WP_106891209.1">
    <property type="nucleotide sequence ID" value="NZ_CP027860.1"/>
</dbReference>
<dbReference type="GO" id="GO:0006629">
    <property type="term" value="P:lipid metabolic process"/>
    <property type="evidence" value="ECO:0007669"/>
    <property type="project" value="InterPro"/>
</dbReference>
<evidence type="ECO:0000313" key="3">
    <source>
        <dbReference type="EMBL" id="AVP97285.1"/>
    </source>
</evidence>
<dbReference type="Pfam" id="PF00487">
    <property type="entry name" value="FA_desaturase"/>
    <property type="match status" value="1"/>
</dbReference>
<feature type="transmembrane region" description="Helical" evidence="1">
    <location>
        <begin position="46"/>
        <end position="66"/>
    </location>
</feature>
<evidence type="ECO:0000259" key="2">
    <source>
        <dbReference type="Pfam" id="PF00487"/>
    </source>
</evidence>
<dbReference type="OrthoDB" id="696651at2"/>
<gene>
    <name evidence="3" type="ORF">C7S18_08805</name>
</gene>
<dbReference type="KEGG" id="xba:C7S18_08805"/>
<evidence type="ECO:0000313" key="4">
    <source>
        <dbReference type="Proteomes" id="UP000241074"/>
    </source>
</evidence>
<name>A0A2P1PR30_9GAMM</name>
<keyword evidence="1" id="KW-0472">Membrane</keyword>
<feature type="domain" description="Fatty acid desaturase" evidence="2">
    <location>
        <begin position="68"/>
        <end position="332"/>
    </location>
</feature>
<keyword evidence="1" id="KW-0812">Transmembrane</keyword>
<accession>A0A2P1PR30</accession>
<organism evidence="3 4">
    <name type="scientific">Ahniella affigens</name>
    <dbReference type="NCBI Taxonomy" id="2021234"/>
    <lineage>
        <taxon>Bacteria</taxon>
        <taxon>Pseudomonadati</taxon>
        <taxon>Pseudomonadota</taxon>
        <taxon>Gammaproteobacteria</taxon>
        <taxon>Lysobacterales</taxon>
        <taxon>Rhodanobacteraceae</taxon>
        <taxon>Ahniella</taxon>
    </lineage>
</organism>
<keyword evidence="4" id="KW-1185">Reference proteome</keyword>
<feature type="transmembrane region" description="Helical" evidence="1">
    <location>
        <begin position="103"/>
        <end position="125"/>
    </location>
</feature>
<evidence type="ECO:0000256" key="1">
    <source>
        <dbReference type="SAM" id="Phobius"/>
    </source>
</evidence>
<dbReference type="EMBL" id="CP027860">
    <property type="protein sequence ID" value="AVP97285.1"/>
    <property type="molecule type" value="Genomic_DNA"/>
</dbReference>
<proteinExistence type="predicted"/>
<dbReference type="InterPro" id="IPR005804">
    <property type="entry name" value="FA_desaturase_dom"/>
</dbReference>
<protein>
    <submittedName>
        <fullName evidence="3">Fatty acid desaturase</fullName>
    </submittedName>
</protein>
<reference evidence="3 4" key="2">
    <citation type="submission" date="2018-03" db="EMBL/GenBank/DDBJ databases">
        <authorList>
            <person name="Keele B.F."/>
        </authorList>
    </citation>
    <scope>NUCLEOTIDE SEQUENCE [LARGE SCALE GENOMIC DNA]</scope>
    <source>
        <strain evidence="3 4">D13</strain>
    </source>
</reference>
<feature type="transmembrane region" description="Helical" evidence="1">
    <location>
        <begin position="185"/>
        <end position="207"/>
    </location>
</feature>
<keyword evidence="1" id="KW-1133">Transmembrane helix</keyword>
<reference evidence="3 4" key="1">
    <citation type="submission" date="2018-03" db="EMBL/GenBank/DDBJ databases">
        <title>Ahniella affigens gen. nov., sp. nov., a gammaproteobacterium isolated from sandy soil near a stream.</title>
        <authorList>
            <person name="Ko Y."/>
            <person name="Kim J.-H."/>
        </authorList>
    </citation>
    <scope>NUCLEOTIDE SEQUENCE [LARGE SCALE GENOMIC DNA]</scope>
    <source>
        <strain evidence="3 4">D13</strain>
    </source>
</reference>
<dbReference type="CDD" id="cd01060">
    <property type="entry name" value="Membrane-FADS-like"/>
    <property type="match status" value="1"/>
</dbReference>
<dbReference type="AlphaFoldDB" id="A0A2P1PR30"/>
<dbReference type="Proteomes" id="UP000241074">
    <property type="component" value="Chromosome"/>
</dbReference>